<dbReference type="PANTHER" id="PTHR33747">
    <property type="entry name" value="UPF0225 PROTEIN SCO1677"/>
    <property type="match status" value="1"/>
</dbReference>
<dbReference type="Proteomes" id="UP000530424">
    <property type="component" value="Unassembled WGS sequence"/>
</dbReference>
<dbReference type="SUPFAM" id="SSF54427">
    <property type="entry name" value="NTF2-like"/>
    <property type="match status" value="1"/>
</dbReference>
<evidence type="ECO:0000313" key="4">
    <source>
        <dbReference type="EMBL" id="NYJ01065.1"/>
    </source>
</evidence>
<feature type="domain" description="YchJ-like middle NTF2-like" evidence="3">
    <location>
        <begin position="30"/>
        <end position="124"/>
    </location>
</feature>
<dbReference type="InterPro" id="IPR004027">
    <property type="entry name" value="SEC_C_motif"/>
</dbReference>
<evidence type="ECO:0000256" key="2">
    <source>
        <dbReference type="HAMAP-Rule" id="MF_00612"/>
    </source>
</evidence>
<gene>
    <name evidence="4" type="ORF">HNR19_001763</name>
</gene>
<name>A0A853C0J4_9ACTN</name>
<dbReference type="InterPro" id="IPR023006">
    <property type="entry name" value="YchJ-like"/>
</dbReference>
<organism evidence="4 5">
    <name type="scientific">Nocardioides thalensis</name>
    <dbReference type="NCBI Taxonomy" id="1914755"/>
    <lineage>
        <taxon>Bacteria</taxon>
        <taxon>Bacillati</taxon>
        <taxon>Actinomycetota</taxon>
        <taxon>Actinomycetes</taxon>
        <taxon>Propionibacteriales</taxon>
        <taxon>Nocardioidaceae</taxon>
        <taxon>Nocardioides</taxon>
    </lineage>
</organism>
<dbReference type="Pfam" id="PF17775">
    <property type="entry name" value="YchJ_M-like"/>
    <property type="match status" value="1"/>
</dbReference>
<evidence type="ECO:0000259" key="3">
    <source>
        <dbReference type="Pfam" id="PF17775"/>
    </source>
</evidence>
<comment type="similarity">
    <text evidence="1 2">Belongs to the UPF0225 family.</text>
</comment>
<dbReference type="InterPro" id="IPR048469">
    <property type="entry name" value="YchJ-like_M"/>
</dbReference>
<evidence type="ECO:0000256" key="1">
    <source>
        <dbReference type="ARBA" id="ARBA00010839"/>
    </source>
</evidence>
<dbReference type="EMBL" id="JACCFP010000001">
    <property type="protein sequence ID" value="NYJ01065.1"/>
    <property type="molecule type" value="Genomic_DNA"/>
</dbReference>
<dbReference type="Pfam" id="PF02810">
    <property type="entry name" value="SEC-C"/>
    <property type="match status" value="1"/>
</dbReference>
<dbReference type="PANTHER" id="PTHR33747:SF1">
    <property type="entry name" value="ADENYLATE CYCLASE-ASSOCIATED CAP C-TERMINAL DOMAIN-CONTAINING PROTEIN"/>
    <property type="match status" value="1"/>
</dbReference>
<protein>
    <recommendedName>
        <fullName evidence="2">UPF0225 protein HNR19_001763</fullName>
    </recommendedName>
</protein>
<comment type="caution">
    <text evidence="4">The sequence shown here is derived from an EMBL/GenBank/DDBJ whole genome shotgun (WGS) entry which is preliminary data.</text>
</comment>
<dbReference type="RefSeq" id="WP_179667585.1">
    <property type="nucleotide sequence ID" value="NZ_JACCFP010000001.1"/>
</dbReference>
<proteinExistence type="inferred from homology"/>
<accession>A0A853C0J4</accession>
<keyword evidence="5" id="KW-1185">Reference proteome</keyword>
<reference evidence="4 5" key="1">
    <citation type="submission" date="2020-07" db="EMBL/GenBank/DDBJ databases">
        <title>Sequencing the genomes of 1000 actinobacteria strains.</title>
        <authorList>
            <person name="Klenk H.-P."/>
        </authorList>
    </citation>
    <scope>NUCLEOTIDE SEQUENCE [LARGE SCALE GENOMIC DNA]</scope>
    <source>
        <strain evidence="4 5">DSM 103833</strain>
    </source>
</reference>
<dbReference type="InterPro" id="IPR032710">
    <property type="entry name" value="NTF2-like_dom_sf"/>
</dbReference>
<dbReference type="AlphaFoldDB" id="A0A853C0J4"/>
<evidence type="ECO:0000313" key="5">
    <source>
        <dbReference type="Proteomes" id="UP000530424"/>
    </source>
</evidence>
<dbReference type="HAMAP" id="MF_00612">
    <property type="entry name" value="UPF0225"/>
    <property type="match status" value="1"/>
</dbReference>
<dbReference type="Gene3D" id="3.10.450.50">
    <property type="match status" value="1"/>
</dbReference>
<sequence>MTRGGCPCGSGDRYDACCGALHAGLRRAATAEELMRSRYSAFVVHDEAHVLRTWHPATRPEVVDFDPDLTWTGLEVVSKEAGGPEDTKGVVEFRASYVVRREPGAVHEVSRFLRTGGAWLYVRGRLVSE</sequence>